<dbReference type="GO" id="GO:0016020">
    <property type="term" value="C:membrane"/>
    <property type="evidence" value="ECO:0007669"/>
    <property type="project" value="UniProtKB-UniRule"/>
</dbReference>
<dbReference type="GO" id="GO:0055036">
    <property type="term" value="C:virion membrane"/>
    <property type="evidence" value="ECO:0007669"/>
    <property type="project" value="UniProtKB-SubCell"/>
</dbReference>
<evidence type="ECO:0000256" key="18">
    <source>
        <dbReference type="ARBA" id="ARBA00022844"/>
    </source>
</evidence>
<dbReference type="FunFam" id="2.170.40.20:FF:000003">
    <property type="entry name" value="Envelope glycoprotein gp160"/>
    <property type="match status" value="1"/>
</dbReference>
<dbReference type="InterPro" id="IPR000328">
    <property type="entry name" value="GP41-like"/>
</dbReference>
<comment type="PTM">
    <text evidence="33">Specific enzymatic cleavages in vivo yield mature proteins. Envelope glycoproteins are synthesized as a inactive precursor that is heavily N-glycosylated and processed likely by host cell furin in the Golgi to yield the mature SU and TM proteins. The cleavage site between SU and TM requires the minimal sequence [KR]-X-[KR]-R. About 2 of the 9 disulfide bonds of gp41 are reduced by P4HB/PDI, following binding to CD4 receptor.</text>
</comment>
<evidence type="ECO:0000256" key="6">
    <source>
        <dbReference type="ARBA" id="ARBA00004650"/>
    </source>
</evidence>
<evidence type="ECO:0000256" key="16">
    <source>
        <dbReference type="ARBA" id="ARBA00022729"/>
    </source>
</evidence>
<evidence type="ECO:0000256" key="26">
    <source>
        <dbReference type="ARBA" id="ARBA00023139"/>
    </source>
</evidence>
<evidence type="ECO:0000256" key="2">
    <source>
        <dbReference type="ARBA" id="ARBA00004433"/>
    </source>
</evidence>
<feature type="region of interest" description="CD4-binding loop" evidence="33">
    <location>
        <begin position="378"/>
        <end position="388"/>
    </location>
</feature>
<comment type="PTM">
    <text evidence="33">Highly glycosylated by host. The high number of glycan on the protein is reffered to as 'glycan shield' because it contributes to hide protein sequence from adaptive immune system.</text>
</comment>
<evidence type="ECO:0000256" key="31">
    <source>
        <dbReference type="ARBA" id="ARBA00023296"/>
    </source>
</evidence>
<evidence type="ECO:0000256" key="1">
    <source>
        <dbReference type="ARBA" id="ARBA00004402"/>
    </source>
</evidence>
<evidence type="ECO:0000256" key="17">
    <source>
        <dbReference type="ARBA" id="ARBA00022804"/>
    </source>
</evidence>
<dbReference type="Gene3D" id="1.10.287.210">
    <property type="match status" value="1"/>
</dbReference>
<keyword evidence="23 33" id="KW-1039">Host endosome</keyword>
<feature type="transmembrane region" description="Helical" evidence="34">
    <location>
        <begin position="519"/>
        <end position="542"/>
    </location>
</feature>
<evidence type="ECO:0000259" key="36">
    <source>
        <dbReference type="Pfam" id="PF00517"/>
    </source>
</evidence>
<feature type="disulfide bond" evidence="33">
    <location>
        <begin position="53"/>
        <end position="73"/>
    </location>
</feature>
<dbReference type="InterPro" id="IPR037527">
    <property type="entry name" value="Gp160"/>
</dbReference>
<comment type="domain">
    <text evidence="33">The YXXL motif is involved in determining the exact site of viral release at the surface of infected mononuclear cells and promotes endocytosis. YXXL and di-leucine endocytosis motifs interact directly or indirectly with the clathrin adapter complexes, opperate independently, and their activities are not additive.</text>
</comment>
<evidence type="ECO:0000256" key="20">
    <source>
        <dbReference type="ARBA" id="ARBA00022879"/>
    </source>
</evidence>
<keyword evidence="14 33" id="KW-0812">Transmembrane</keyword>
<keyword evidence="31 33" id="KW-1160">Virus entry into host cell</keyword>
<keyword evidence="19 33" id="KW-1043">Host membrane</keyword>
<organismHost>
    <name type="scientific">Homo sapiens</name>
    <name type="common">Human</name>
    <dbReference type="NCBI Taxonomy" id="9606"/>
</organismHost>
<evidence type="ECO:0000256" key="4">
    <source>
        <dbReference type="ARBA" id="ARBA00004563"/>
    </source>
</evidence>
<evidence type="ECO:0000256" key="7">
    <source>
        <dbReference type="ARBA" id="ARBA00022506"/>
    </source>
</evidence>
<keyword evidence="8 33" id="KW-1170">Fusion of virus membrane with host endosomal membrane</keyword>
<evidence type="ECO:0000256" key="9">
    <source>
        <dbReference type="ARBA" id="ARBA00022511"/>
    </source>
</evidence>
<keyword evidence="16 33" id="KW-0732">Signal</keyword>
<dbReference type="SUPFAM" id="SSF58069">
    <property type="entry name" value="Virus ectodomain"/>
    <property type="match status" value="1"/>
</dbReference>
<evidence type="ECO:0000259" key="35">
    <source>
        <dbReference type="Pfam" id="PF00516"/>
    </source>
</evidence>
<keyword evidence="20 33" id="KW-0261">Viral envelope protein</keyword>
<evidence type="ECO:0000256" key="23">
    <source>
        <dbReference type="ARBA" id="ARBA00023046"/>
    </source>
</evidence>
<comment type="subunit">
    <text evidence="32">The mature envelope protein (Env) consists of a homotrimer of non-covalently associated gp120-gp41 heterodimers. The resulting complex protrudes from the virus surface as a spike. There seems to be as few as 10 spikes on the average virion. Interacts with host CD4, CCR5 and CXCR4. Gp120 also interacts with the C-type lectins CD209/DC-SIGN and CLEC4M/DC-SIGNR (collectively referred to as DC-SIGN(R)). Gp120 and gp41 interact with GalCer. Gp120 interacts with host ITGA4/ITGB7 complex; on CD4+ T-cells, this interaction results in rapid activation of integrin ITGAL/LFA-1, which facilitates efficient cell-to-cell spreading of HIV-1. Gp120 interacts with cell-associated heparan sulfate; this interaction increases virus infectivity on permissive cells and may be involved in infection of CD4- cells.</text>
</comment>
<comment type="function">
    <text evidence="33">Surface protein gp120: Attaches the virus to the host lymphoid cell by binding to the primary receptor CD4. This interaction induces a structural rearrangement creating a high affinity binding site for a chemokine coreceptor like CXCR4 and/or CCR5. Acts as a ligand for CD209/DC-SIGN and CLEC4M/DC-SIGNR, which are respectively found on dendritic cells (DCs), and on endothelial cells of liver sinusoids and lymph node sinuses. These interactions allow capture of viral particles at mucosal surfaces by these cells and subsequent transmission to permissive cells. HIV subverts the migration properties of dendritic cells to gain access to CD4+ T-cells in lymph nodes. Virus transmission to permissive T-cells occurs either in trans (without DCs infection, through viral capture and transmission), or in cis (following DCs productive infection, through the usual CD4-gp120 interaction), thereby inducing a robust infection. In trans infection, bound virions remain infectious over days and it is proposed that they are not degraded, but protected in non-lysosomal acidic organelles within the DCs close to the cell membrane thus contributing to the viral infectious potential during DCs' migration from the periphery to the lymphoid tissues. On arrival at lymphoid tissues, intact virions recycle back to DCs' cell surface allowing virus transmission to CD4+ T-cells.</text>
</comment>
<evidence type="ECO:0000256" key="10">
    <source>
        <dbReference type="ARBA" id="ARBA00022570"/>
    </source>
</evidence>
<keyword evidence="27 33" id="KW-1015">Disulfide bond</keyword>
<dbReference type="GO" id="GO:0039654">
    <property type="term" value="P:fusion of virus membrane with host endosome membrane"/>
    <property type="evidence" value="ECO:0007669"/>
    <property type="project" value="UniProtKB-UniRule"/>
</dbReference>
<dbReference type="FunFam" id="2.170.40.20:FF:000001">
    <property type="entry name" value="Envelope glycoprotein gp160"/>
    <property type="match status" value="1"/>
</dbReference>
<feature type="disulfide bond" evidence="33">
    <location>
        <begin position="244"/>
        <end position="255"/>
    </location>
</feature>
<reference evidence="37" key="1">
    <citation type="journal article" date="2018" name="Nat. Commun.">
        <title>Tracking HIV-1 recombination to resolve its contribution to HIV-1 evolution in natural infection.</title>
        <authorList>
            <person name="Song H."/>
            <person name="Giorgi E.E."/>
            <person name="Ganusov V.V."/>
            <person name="Cai F."/>
            <person name="Athreya G."/>
            <person name="Yoon H."/>
            <person name="Carja O."/>
            <person name="Hora B."/>
            <person name="Hraber P."/>
            <person name="Jiang C."/>
            <person name="Wang S."/>
            <person name="Li H."/>
            <person name="Salazar-Gonzalez J.F."/>
            <person name="Salazar M.G."/>
            <person name="Goonetilleke N."/>
            <person name="Keele B."/>
            <person name="Montefiori D.C."/>
            <person name="Cohen M.S."/>
            <person name="Shaw G.M."/>
            <person name="Hahn B.H."/>
            <person name="McMichael A.J."/>
            <person name="Haynes B.F."/>
            <person name="Korber B."/>
            <person name="Battacharya T."/>
            <person name="Gao F."/>
        </authorList>
    </citation>
    <scope>NUCLEOTIDE SEQUENCE</scope>
    <source>
        <strain evidence="37">700010654.3.d0015.ipe026.3G14</strain>
    </source>
</reference>
<dbReference type="Pfam" id="PF00516">
    <property type="entry name" value="GP120"/>
    <property type="match status" value="1"/>
</dbReference>
<feature type="disulfide bond" evidence="33">
    <location>
        <begin position="605"/>
        <end position="611"/>
    </location>
</feature>
<dbReference type="GO" id="GO:0005198">
    <property type="term" value="F:structural molecule activity"/>
    <property type="evidence" value="ECO:0007669"/>
    <property type="project" value="UniProtKB-UniRule"/>
</dbReference>
<comment type="PTM">
    <text evidence="33">Palmitoylation of the transmembrane protein and of Env polyprotein (prior to its proteolytic cleavage) is essential for their association with host cell membrane lipid rafts. Palmitoylation is therefore required for envelope trafficking to classical lipid rafts, but not for viral replication.</text>
</comment>
<dbReference type="GO" id="GO:0075512">
    <property type="term" value="P:clathrin-dependent endocytosis of virus by host cell"/>
    <property type="evidence" value="ECO:0007669"/>
    <property type="project" value="UniProtKB-UniRule"/>
</dbReference>
<feature type="coiled-coil region" evidence="33">
    <location>
        <begin position="640"/>
        <end position="674"/>
    </location>
</feature>
<dbReference type="GO" id="GO:0019031">
    <property type="term" value="C:viral envelope"/>
    <property type="evidence" value="ECO:0007669"/>
    <property type="project" value="UniProtKB-KW"/>
</dbReference>
<keyword evidence="15 33" id="KW-0053">Apoptosis</keyword>
<evidence type="ECO:0000256" key="5">
    <source>
        <dbReference type="ARBA" id="ARBA00004578"/>
    </source>
</evidence>
<proteinExistence type="inferred from homology"/>
<evidence type="ECO:0000256" key="13">
    <source>
        <dbReference type="ARBA" id="ARBA00022685"/>
    </source>
</evidence>
<dbReference type="GO" id="GO:0020002">
    <property type="term" value="C:host cell plasma membrane"/>
    <property type="evidence" value="ECO:0007669"/>
    <property type="project" value="UniProtKB-SubCell"/>
</dbReference>
<sequence length="863" mass="98293">MKVRGTRRNYQHWWKGGILLLGILMICNATEQLWVTVYYGVPVWKEATTTLFCASDAKGYKEEAHNVWATHACVPTDPNPQEIVLENVTEDFNMWKNNMVEQMHEDIISLWDQSLKPCVKLTPLCVSLNCTDYLGNITGTNTTNTNTTSNNTTGVPNVGTEMKNCSFNITTSIRDKVKREYALFYNLDIVQIENDNGAIDDKSYRRYRLTSCNTSVLTQACPKTSFEPIPIHYCAPAGFAILKCNNKTFDGKGPCTNVSTVQCTHGIRPVVSTQLLLNGSLAEEEVVIRSENFSDNAKTIIVQLKESVEMNCTRPNNNTRKSIPIGPGRAWYATGEIIGDIRQAHCNISRTDWNSTLEQVVDKLRKQFNNKTIIFNSSSGGDPELAMLSFNCGGEFFYCNTTKLFNTNLTQLSNNTKENITLPCRIKQIINMWQEVGKAMYAPPISGLIRCSSNITGLLLTRDGGNNNNSQNETFRPIGGNMRDNWRSELYKYKVVRIEPVGIAPTKAKRRVVQREKRAVGIGAMFLGFLGAAGSTMGAASVTLTVQARQLLSGIVQQQNNLLRAIEVQQHMLQLTVWGIKQLQARVLAVERYLRDQQLLGIWGCSGKLICTTAVPWNTSWSNKNLSKIWDNMTWMEWEREIDNYTNLIYNLLEESQNQQEKNEQELLELDKWASLWNWFNITNWLWYIKIFIMIVGGLIGLRIVFIVLSVVNRVRQGYSPLSFQTHLPVPRGPDRPEGIEEEGGERDRDRSGILVDGFLTLIWVDLRSLSLFLYHRLRDLLLIVTRIVEFLGRRGWEILKYWWNILQYWSQELKNSAVSLFNATAIAVAEGTDRIIEIAQRIFRAILHIPRRIRQGLERALL</sequence>
<name>A0A2S1CZC0_HV1</name>
<evidence type="ECO:0000256" key="28">
    <source>
        <dbReference type="ARBA" id="ARBA00023180"/>
    </source>
</evidence>
<evidence type="ECO:0000256" key="29">
    <source>
        <dbReference type="ARBA" id="ARBA00023280"/>
    </source>
</evidence>
<accession>A0A2S1CZC0</accession>
<comment type="subcellular location">
    <molecule>Surface protein gp120</molecule>
    <subcellularLocation>
        <location evidence="33">Virion membrane</location>
        <topology evidence="33">Peripheral membrane protein</topology>
    </subcellularLocation>
    <subcellularLocation>
        <location evidence="33">Host cell membrane</location>
        <topology evidence="33">Peripheral membrane protein</topology>
    </subcellularLocation>
    <subcellularLocation>
        <location evidence="33">Host endosome membrane</location>
        <topology evidence="33">Single-pass type I membrane protein</topology>
    </subcellularLocation>
    <text evidence="33">The surface protein is not anchored to the viral envelope, but associates with the extravirion surface through its binding to TM. It is probably concentrated at the site of budding and incorporated into the virions possibly by contacts between the cytoplasmic tail of Env and the N-terminus of Gag.</text>
</comment>
<dbReference type="FunFam" id="1.20.5.490:FF:000001">
    <property type="entry name" value="Envelope glycoprotein gp160"/>
    <property type="match status" value="1"/>
</dbReference>
<comment type="similarity">
    <text evidence="33">Belongs to the HIV-1 env protein family.</text>
</comment>
<keyword evidence="11 33" id="KW-0945">Host-virus interaction</keyword>
<dbReference type="FunFam" id="1.10.287.210:FF:000001">
    <property type="entry name" value="Envelope glycoprotein gp160"/>
    <property type="match status" value="1"/>
</dbReference>
<evidence type="ECO:0000256" key="30">
    <source>
        <dbReference type="ARBA" id="ARBA00023288"/>
    </source>
</evidence>
<evidence type="ECO:0000313" key="37">
    <source>
        <dbReference type="EMBL" id="AWD40771.1"/>
    </source>
</evidence>
<keyword evidence="24 33" id="KW-0175">Coiled coil</keyword>
<evidence type="ECO:0000256" key="8">
    <source>
        <dbReference type="ARBA" id="ARBA00022510"/>
    </source>
</evidence>
<dbReference type="EMBL" id="MF499220">
    <property type="protein sequence ID" value="AWD40771.1"/>
    <property type="molecule type" value="Genomic_RNA"/>
</dbReference>
<evidence type="ECO:0000256" key="21">
    <source>
        <dbReference type="ARBA" id="ARBA00022890"/>
    </source>
</evidence>
<dbReference type="CDD" id="cd09909">
    <property type="entry name" value="HIV-1-like_HR1-HR2"/>
    <property type="match status" value="1"/>
</dbReference>
<feature type="chain" id="PRO_5023494707" description="Transmembrane protein gp41" evidence="33">
    <location>
        <begin position="519"/>
        <end position="863"/>
    </location>
</feature>
<comment type="subcellular location">
    <subcellularLocation>
        <location evidence="3">Host cell membrane</location>
        <topology evidence="3">Peripheral membrane protein</topology>
    </subcellularLocation>
    <subcellularLocation>
        <location evidence="1">Host cell membrane</location>
        <topology evidence="1">Single-pass type I membrane protein</topology>
    </subcellularLocation>
    <subcellularLocation>
        <location evidence="2">Host endosome membrane</location>
        <topology evidence="2">Peripheral membrane protein</topology>
    </subcellularLocation>
    <subcellularLocation>
        <location evidence="5">Host endosome membrane</location>
        <topology evidence="5">Single-pass type I membrane protein</topology>
    </subcellularLocation>
    <subcellularLocation>
        <location evidence="6">Virion membrane</location>
        <topology evidence="6">Peripheral membrane protein</topology>
    </subcellularLocation>
    <subcellularLocation>
        <location evidence="4">Virion membrane</location>
        <topology evidence="4">Single-pass type I membrane protein</topology>
    </subcellularLocation>
</comment>
<comment type="domain">
    <text evidence="33">Some of the most genetically diverse regions of the viral genome are present in Env. They are called variable regions 1 through 5 (V1 through V5). Coreceptor usage of gp120 is determined mainly by the primary structure of the third variable region (V3) in the outer domain of gp120. The sequence of V3 determines which coreceptor, CCR5 and/or CXCR4 (corresponding to R5/macrophage, X4/T cell and R5X4/T cell and macrophage tropism), is used to trigger the fusion potential of the Env complex, and hence which cells the virus can infect. Binding to CCR5 involves a region adjacent in addition to V3.</text>
</comment>
<evidence type="ECO:0000256" key="11">
    <source>
        <dbReference type="ARBA" id="ARBA00022581"/>
    </source>
</evidence>
<keyword evidence="18 33" id="KW-0946">Virion</keyword>
<comment type="subunit">
    <text evidence="33">The mature envelope protein (Env) consists of a homotrimer of non-covalently associated gp120-gp41 heterodimers. The resulting complex protrudes from the virus surface as a spike. There seems to be as few as 10 spikes on the average virion. Surface protein gp120 interacts with host CD4, CCR5 and CXCR4. Gp120 also interacts with the C-type lectins CD209/DC-SIGN and CLEC4M/DC-SIGNR (collectively referred to as DC-SIGN(R)). Gp120 and gp41 interact with GalCer. Gp120 interacts with host ITGA4/ITGB7 complex; on CD4+ T-cells, this interaction results in rapid activation of integrin ITGAL/LFA-1, which facilitates efficient cell-to-cell spreading of HIV-1. Gp120 interacts with cell-associated heparan sulfate; this interaction increases virus infectivity on permissive cells and may be involved in infection of CD4- cells.</text>
</comment>
<dbReference type="InterPro" id="IPR000777">
    <property type="entry name" value="HIV1_Gp120"/>
</dbReference>
<comment type="domain">
    <text evidence="33">The membrane proximal external region (MPER) present in gp41 is a tryptophan-rich region recognized by the antibodies 2F5, Z13, and 4E10. MPER seems to play a role in fusion.</text>
</comment>
<feature type="domain" description="Human immunodeficiency virus 1 envelope glycoprotein Gp120" evidence="35">
    <location>
        <begin position="33"/>
        <end position="518"/>
    </location>
</feature>
<keyword evidence="21 33" id="KW-1164">Virus endocytosis by host</keyword>
<evidence type="ECO:0000256" key="22">
    <source>
        <dbReference type="ARBA" id="ARBA00022989"/>
    </source>
</evidence>
<evidence type="ECO:0000256" key="32">
    <source>
        <dbReference type="ARBA" id="ARBA00062028"/>
    </source>
</evidence>
<feature type="site" description="Cleavage; by host furin" evidence="33">
    <location>
        <begin position="518"/>
        <end position="519"/>
    </location>
</feature>
<dbReference type="InterPro" id="IPR036377">
    <property type="entry name" value="Gp120_core_sf"/>
</dbReference>
<evidence type="ECO:0000256" key="33">
    <source>
        <dbReference type="HAMAP-Rule" id="MF_04083"/>
    </source>
</evidence>
<keyword evidence="25 33" id="KW-0472">Membrane</keyword>
<evidence type="ECO:0000256" key="27">
    <source>
        <dbReference type="ARBA" id="ARBA00023157"/>
    </source>
</evidence>
<keyword evidence="10 33" id="KW-1165">Clathrin-mediated endocytosis of virus by host</keyword>
<dbReference type="GO" id="GO:0019082">
    <property type="term" value="P:viral protein processing"/>
    <property type="evidence" value="ECO:0007669"/>
    <property type="project" value="UniProtKB-UniRule"/>
</dbReference>
<keyword evidence="12 33" id="KW-1162">Viral penetration into host cytoplasm</keyword>
<evidence type="ECO:0000256" key="3">
    <source>
        <dbReference type="ARBA" id="ARBA00004505"/>
    </source>
</evidence>
<comment type="miscellaneous">
    <text evidence="33">Inhibitors targeting HIV-1 viral envelope proteins are used as antiretroviral drugs. Attachment of virions to the cell surface via non-specific interactions and CD4 binding can be blocked by inhibitors that include cyanovirin-N, cyclotriazadisulfonamide analogs, PRO 2000, TNX 355 and PRO 542. In addition, BMS 806 can block CD4-induced conformational changes. Env interactions with the coreceptor molecules can be targeted by CCR5 antagonists including SCH-D, maraviroc (UK 427857) and aplaviroc (GW 873140), and the CXCR4 antagonist AMD 070. Fusion of viral and cellular membranes can be inhibited by peptides such as enfuvirtide and tifuvirtide (T 1249). Resistance to inhibitors associated with mutations in Env are observed. Most of the time, single mutations confer only a modest reduction in drug susceptibility. Combination of several mutations is usually required to develop a high-level drug resistance.</text>
</comment>
<keyword evidence="28 33" id="KW-0325">Glycoprotein</keyword>
<dbReference type="GO" id="GO:0044175">
    <property type="term" value="C:host cell endosome membrane"/>
    <property type="evidence" value="ECO:0007669"/>
    <property type="project" value="UniProtKB-SubCell"/>
</dbReference>
<feature type="transmembrane region" description="Helical" evidence="34">
    <location>
        <begin position="685"/>
        <end position="712"/>
    </location>
</feature>
<dbReference type="GO" id="GO:0052031">
    <property type="term" value="P:symbiont-mediated perturbation of host defense response"/>
    <property type="evidence" value="ECO:0007669"/>
    <property type="project" value="UniProtKB-UniRule"/>
</dbReference>
<evidence type="ECO:0000256" key="12">
    <source>
        <dbReference type="ARBA" id="ARBA00022595"/>
    </source>
</evidence>
<comment type="subcellular location">
    <molecule>Transmembrane protein gp41</molecule>
    <subcellularLocation>
        <location evidence="33">Virion membrane</location>
        <topology evidence="33">Single-pass type I membrane protein</topology>
    </subcellularLocation>
    <subcellularLocation>
        <location evidence="33">Host cell membrane</location>
        <topology evidence="33">Single-pass type I membrane protein</topology>
    </subcellularLocation>
    <subcellularLocation>
        <location evidence="33">Host endosome membrane</location>
        <topology evidence="33">Single-pass type I membrane protein</topology>
    </subcellularLocation>
    <text evidence="33">It is probably concentrated at the site of budding and incorporated into the virions possibly by contacts between the cytoplasmic tail of Env and the N-terminus of Gag.</text>
</comment>
<keyword evidence="29 33" id="KW-0899">Viral immunoevasion</keyword>
<keyword evidence="30 33" id="KW-0449">Lipoprotein</keyword>
<keyword evidence="13 33" id="KW-0165">Cleavage on pair of basic residues</keyword>
<evidence type="ECO:0000256" key="15">
    <source>
        <dbReference type="ARBA" id="ARBA00022703"/>
    </source>
</evidence>
<feature type="short sequence motif" description="Di-leucine internalization motif" evidence="33">
    <location>
        <begin position="862"/>
        <end position="863"/>
    </location>
</feature>
<evidence type="ECO:0000256" key="24">
    <source>
        <dbReference type="ARBA" id="ARBA00023054"/>
    </source>
</evidence>
<dbReference type="GO" id="GO:0019064">
    <property type="term" value="P:fusion of virus membrane with host plasma membrane"/>
    <property type="evidence" value="ECO:0007669"/>
    <property type="project" value="UniProtKB-UniRule"/>
</dbReference>
<evidence type="ECO:0000256" key="25">
    <source>
        <dbReference type="ARBA" id="ARBA00023136"/>
    </source>
</evidence>
<comment type="caution">
    <text evidence="33 34">Lacks conserved residue(s) required for the propagation of feature annotation.</text>
</comment>
<gene>
    <name evidence="33 37" type="primary">env</name>
</gene>
<comment type="miscellaneous">
    <text evidence="33">HIV-1 lineages are divided in three main groups, M (for Major), O (for Outlier), and N (for New, or Non-M, Non-O). The vast majority of strains found worldwide belong to the group M. Group O seems to be endemic to and largely confined to Cameroon and neighboring countries in West Central Africa, where these viruses represent a small minority of HIV-1 strains. The group N is represented by a limited number of isolates from Cameroonian persons. The group M is further subdivided in 9 clades or subtypes (A to D, F to H, J and K).</text>
</comment>
<dbReference type="HAMAP" id="MF_04083">
    <property type="entry name" value="HIV_ENV"/>
    <property type="match status" value="1"/>
</dbReference>
<feature type="chain" id="PRO_5023494708" description="Envelope glycoprotein gp160" evidence="33">
    <location>
        <begin position="32"/>
        <end position="863"/>
    </location>
</feature>
<protein>
    <recommendedName>
        <fullName evidence="33">Envelope glycoprotein gp160</fullName>
    </recommendedName>
    <alternativeName>
        <fullName evidence="33">Env polyprotein</fullName>
    </alternativeName>
    <component>
        <recommendedName>
            <fullName evidence="33">Surface protein gp120</fullName>
            <shortName evidence="33">SU</shortName>
        </recommendedName>
        <alternativeName>
            <fullName evidence="33">Glycoprotein 120</fullName>
            <shortName evidence="33">gp120</shortName>
        </alternativeName>
    </component>
    <component>
        <recommendedName>
            <fullName evidence="33">Transmembrane protein gp41</fullName>
            <shortName evidence="33">TM</shortName>
        </recommendedName>
        <alternativeName>
            <fullName evidence="33">Glycoprotein 41</fullName>
            <shortName evidence="33">gp41</shortName>
        </alternativeName>
    </component>
</protein>
<keyword evidence="26 33" id="KW-0564">Palmitate</keyword>
<comment type="function">
    <text evidence="33">Transmembrane protein gp41: Acts as a class I viral fusion protein. Under the current model, the protein has at least 3 conformational states: pre-fusion native state, pre-hairpin intermediate state, and post-fusion hairpin state. During fusion of viral and target intracellular membranes, the coiled coil regions (heptad repeats) assume a trimer-of-hairpins structure, positioning the fusion peptide in close proximity to the C-terminal region of the ectodomain. The formation of this structure appears to drive apposition and subsequent fusion of viral and target cell membranes. Complete fusion occurs in host cell endosomes and is dynamin-dependent, however some lipid transfer might occur at the plasma membrane. The virus undergoes clathrin-dependent internalization long before endosomal fusion, thus minimizing the surface exposure of conserved viral epitopes during fusion and reducing the efficacy of inhibitors targeting these epitopes. Membranes fusion leads to delivery of the nucleocapsid into the cytoplasm.</text>
</comment>
<comment type="domain">
    <text evidence="33">The CD4-binding region is targeted by the antibody b12.</text>
</comment>
<keyword evidence="9 33" id="KW-1032">Host cell membrane</keyword>
<evidence type="ECO:0000256" key="34">
    <source>
        <dbReference type="RuleBase" id="RU363095"/>
    </source>
</evidence>
<feature type="region of interest" description="MPER; binding to GalCer" evidence="33">
    <location>
        <begin position="669"/>
        <end position="690"/>
    </location>
</feature>
<feature type="region of interest" description="Fusion peptide" evidence="33">
    <location>
        <begin position="519"/>
        <end position="539"/>
    </location>
</feature>
<feature type="short sequence motif" description="YXXL motif; contains endocytosis signal" evidence="33">
    <location>
        <begin position="719"/>
        <end position="722"/>
    </location>
</feature>
<dbReference type="Gene3D" id="2.170.40.20">
    <property type="entry name" value="Human immunodeficiency virus 1, Gp160, envelope glycoprotein"/>
    <property type="match status" value="2"/>
</dbReference>
<dbReference type="Gene3D" id="1.20.5.490">
    <property type="entry name" value="Single helix bin"/>
    <property type="match status" value="1"/>
</dbReference>
<feature type="domain" description="Retroviral envelope protein GP41-like" evidence="36">
    <location>
        <begin position="537"/>
        <end position="726"/>
    </location>
</feature>
<dbReference type="GO" id="GO:1903911">
    <property type="term" value="P:positive regulation of receptor clustering"/>
    <property type="evidence" value="ECO:0007669"/>
    <property type="project" value="UniProtKB-UniRule"/>
</dbReference>
<feature type="region of interest" description="Immunosuppression" evidence="33">
    <location>
        <begin position="581"/>
        <end position="599"/>
    </location>
</feature>
<evidence type="ECO:0000256" key="14">
    <source>
        <dbReference type="ARBA" id="ARBA00022692"/>
    </source>
</evidence>
<comment type="domain">
    <text evidence="33 34">The 17 amino acids long immunosuppressive region is present in many retroviral envelope proteins. Synthetic peptides derived from this relatively conserved sequence inhibit immune function in vitro and in vivo.</text>
</comment>
<feature type="disulfide bond" evidence="33">
    <location>
        <begin position="234"/>
        <end position="263"/>
    </location>
</feature>
<comment type="function">
    <text evidence="33">Envelope glycoprotein gp160: Oligomerizes in the host endoplasmic reticulum into predominantly trimers. In a second time, gp160 transits in the host Golgi, where glycosylation is completed. The precursor is then proteolytically cleaved in the trans-Golgi and thereby activated by cellular furin or furin-like proteases to produce gp120 and gp41.</text>
</comment>
<keyword evidence="7 33" id="KW-1168">Fusion of virus membrane with host membrane</keyword>
<keyword evidence="17 33" id="KW-1161">Viral attachment to host cell</keyword>
<dbReference type="GO" id="GO:1903908">
    <property type="term" value="P:positive regulation of plasma membrane raft polarization"/>
    <property type="evidence" value="ECO:0007669"/>
    <property type="project" value="UniProtKB-UniRule"/>
</dbReference>
<evidence type="ECO:0000256" key="19">
    <source>
        <dbReference type="ARBA" id="ARBA00022870"/>
    </source>
</evidence>
<keyword evidence="22 33" id="KW-1133">Transmembrane helix</keyword>
<dbReference type="Pfam" id="PF00517">
    <property type="entry name" value="GP41"/>
    <property type="match status" value="1"/>
</dbReference>
<organism evidence="37">
    <name type="scientific">Human immunodeficiency virus type 1</name>
    <name type="common">HIV-1</name>
    <dbReference type="NCBI Taxonomy" id="11676"/>
    <lineage>
        <taxon>Viruses</taxon>
        <taxon>Riboviria</taxon>
        <taxon>Pararnavirae</taxon>
        <taxon>Artverviricota</taxon>
        <taxon>Revtraviricetes</taxon>
        <taxon>Ortervirales</taxon>
        <taxon>Retroviridae</taxon>
        <taxon>Orthoretrovirinae</taxon>
        <taxon>Lentivirus</taxon>
        <taxon>Lentivirus humimdef1</taxon>
    </lineage>
</organism>
<dbReference type="SUPFAM" id="SSF56502">
    <property type="entry name" value="gp120 core"/>
    <property type="match status" value="2"/>
</dbReference>
<feature type="topological domain" description="Cytoplasmic" evidence="33">
    <location>
        <begin position="713"/>
        <end position="863"/>
    </location>
</feature>
<dbReference type="GO" id="GO:0019062">
    <property type="term" value="P:virion attachment to host cell"/>
    <property type="evidence" value="ECO:0007669"/>
    <property type="project" value="UniProtKB-UniRule"/>
</dbReference>